<sequence length="238" mass="27123">MTSLALRNFGLKILILLLSLIVFIDSHASGGDDDDRGLSGQHSPDFPLNSYVSGHLGVISPKYRLSYLIIAYRYLSHHPLSAQEQRHVLDSFATYFSDLFFAEDGFRVDLNQSNAEIARLTYQTYPYYAEQPLSRWWKKSKKRSLAQRVAMLTQGYPHPVKSFTKYQLAGQRLKAIADELAATTLPEEKNVTFCKAGWMPRIWCLTASRMETQSVKPLTKFRSTTSLSCNLTHTIYMP</sequence>
<dbReference type="AlphaFoldDB" id="A0A0W0TUF4"/>
<comment type="caution">
    <text evidence="1">The sequence shown here is derived from an EMBL/GenBank/DDBJ whole genome shotgun (WGS) entry which is preliminary data.</text>
</comment>
<evidence type="ECO:0000313" key="2">
    <source>
        <dbReference type="Proteomes" id="UP000054773"/>
    </source>
</evidence>
<dbReference type="EMBL" id="LNYA01000009">
    <property type="protein sequence ID" value="KTC99102.1"/>
    <property type="molecule type" value="Genomic_DNA"/>
</dbReference>
<dbReference type="PATRIC" id="fig|448.7.peg.669"/>
<accession>A0A0W0TUF4</accession>
<protein>
    <submittedName>
        <fullName evidence="1">Uncharacterized protein</fullName>
    </submittedName>
</protein>
<organism evidence="1 2">
    <name type="scientific">Legionella erythra</name>
    <dbReference type="NCBI Taxonomy" id="448"/>
    <lineage>
        <taxon>Bacteria</taxon>
        <taxon>Pseudomonadati</taxon>
        <taxon>Pseudomonadota</taxon>
        <taxon>Gammaproteobacteria</taxon>
        <taxon>Legionellales</taxon>
        <taxon>Legionellaceae</taxon>
        <taxon>Legionella</taxon>
    </lineage>
</organism>
<dbReference type="RefSeq" id="WP_058525818.1">
    <property type="nucleotide sequence ID" value="NZ_CAAAHY010000006.1"/>
</dbReference>
<dbReference type="STRING" id="448.Lery_0641"/>
<proteinExistence type="predicted"/>
<dbReference type="Proteomes" id="UP000054773">
    <property type="component" value="Unassembled WGS sequence"/>
</dbReference>
<gene>
    <name evidence="1" type="ORF">Lery_0641</name>
</gene>
<reference evidence="1 2" key="1">
    <citation type="submission" date="2015-11" db="EMBL/GenBank/DDBJ databases">
        <title>Genomic analysis of 38 Legionella species identifies large and diverse effector repertoires.</title>
        <authorList>
            <person name="Burstein D."/>
            <person name="Amaro F."/>
            <person name="Zusman T."/>
            <person name="Lifshitz Z."/>
            <person name="Cohen O."/>
            <person name="Gilbert J.A."/>
            <person name="Pupko T."/>
            <person name="Shuman H.A."/>
            <person name="Segal G."/>
        </authorList>
    </citation>
    <scope>NUCLEOTIDE SEQUENCE [LARGE SCALE GENOMIC DNA]</scope>
    <source>
        <strain evidence="1 2">SE-32A-C8</strain>
    </source>
</reference>
<evidence type="ECO:0000313" key="1">
    <source>
        <dbReference type="EMBL" id="KTC99102.1"/>
    </source>
</evidence>
<name>A0A0W0TUF4_LEGER</name>
<keyword evidence="2" id="KW-1185">Reference proteome</keyword>